<evidence type="ECO:0000259" key="4">
    <source>
        <dbReference type="Pfam" id="PF00582"/>
    </source>
</evidence>
<accession>A0A7X6GZV8</accession>
<dbReference type="PANTHER" id="PTHR46268">
    <property type="entry name" value="STRESS RESPONSE PROTEIN NHAX"/>
    <property type="match status" value="1"/>
</dbReference>
<evidence type="ECO:0000256" key="2">
    <source>
        <dbReference type="ARBA" id="ARBA00022741"/>
    </source>
</evidence>
<comment type="similarity">
    <text evidence="1">Belongs to the universal stress protein A family.</text>
</comment>
<dbReference type="PRINTS" id="PR01438">
    <property type="entry name" value="UNVRSLSTRESS"/>
</dbReference>
<feature type="domain" description="UspA" evidence="4">
    <location>
        <begin position="1"/>
        <end position="174"/>
    </location>
</feature>
<organism evidence="5 6">
    <name type="scientific">Roseicyclus persicicus</name>
    <dbReference type="NCBI Taxonomy" id="2650661"/>
    <lineage>
        <taxon>Bacteria</taxon>
        <taxon>Pseudomonadati</taxon>
        <taxon>Pseudomonadota</taxon>
        <taxon>Alphaproteobacteria</taxon>
        <taxon>Rhodobacterales</taxon>
        <taxon>Roseobacteraceae</taxon>
        <taxon>Roseicyclus</taxon>
    </lineage>
</organism>
<dbReference type="InterPro" id="IPR006016">
    <property type="entry name" value="UspA"/>
</dbReference>
<evidence type="ECO:0000313" key="6">
    <source>
        <dbReference type="Proteomes" id="UP000526408"/>
    </source>
</evidence>
<dbReference type="InterPro" id="IPR006015">
    <property type="entry name" value="Universal_stress_UspA"/>
</dbReference>
<keyword evidence="6" id="KW-1185">Reference proteome</keyword>
<dbReference type="EMBL" id="JAAZQQ010000004">
    <property type="protein sequence ID" value="NKX45441.1"/>
    <property type="molecule type" value="Genomic_DNA"/>
</dbReference>
<gene>
    <name evidence="5" type="ORF">HCU73_12670</name>
</gene>
<dbReference type="RefSeq" id="WP_168623829.1">
    <property type="nucleotide sequence ID" value="NZ_JAAZQQ010000004.1"/>
</dbReference>
<dbReference type="GO" id="GO:0005524">
    <property type="term" value="F:ATP binding"/>
    <property type="evidence" value="ECO:0007669"/>
    <property type="project" value="UniProtKB-KW"/>
</dbReference>
<sequence length="175" mass="18347">MTDRILVATDGSEAAARAVACAADLSGRLGRGLSIVHVQLHGRPLAELARLADVEHLLDQMAARERFRPRPAGPGPDPVEDDEADEIARTTVVAVIGEQILARARSDAEDAGAIDIRTEACAGDTADEILDMAEAEGAGMIVLGRRGLGRLRELVLGSVTQKVLHATDATVVVVS</sequence>
<evidence type="ECO:0000256" key="1">
    <source>
        <dbReference type="ARBA" id="ARBA00008791"/>
    </source>
</evidence>
<comment type="caution">
    <text evidence="5">The sequence shown here is derived from an EMBL/GenBank/DDBJ whole genome shotgun (WGS) entry which is preliminary data.</text>
</comment>
<evidence type="ECO:0000256" key="3">
    <source>
        <dbReference type="ARBA" id="ARBA00022840"/>
    </source>
</evidence>
<dbReference type="Pfam" id="PF00582">
    <property type="entry name" value="Usp"/>
    <property type="match status" value="1"/>
</dbReference>
<protein>
    <submittedName>
        <fullName evidence="5">Universal stress protein</fullName>
    </submittedName>
</protein>
<name>A0A7X6GZV8_9RHOB</name>
<proteinExistence type="inferred from homology"/>
<dbReference type="Proteomes" id="UP000526408">
    <property type="component" value="Unassembled WGS sequence"/>
</dbReference>
<dbReference type="CDD" id="cd00293">
    <property type="entry name" value="USP-like"/>
    <property type="match status" value="1"/>
</dbReference>
<evidence type="ECO:0000313" key="5">
    <source>
        <dbReference type="EMBL" id="NKX45441.1"/>
    </source>
</evidence>
<dbReference type="AlphaFoldDB" id="A0A7X6GZV8"/>
<keyword evidence="2" id="KW-0547">Nucleotide-binding</keyword>
<dbReference type="PANTHER" id="PTHR46268:SF27">
    <property type="entry name" value="UNIVERSAL STRESS PROTEIN RV2623"/>
    <property type="match status" value="1"/>
</dbReference>
<dbReference type="Gene3D" id="3.40.50.620">
    <property type="entry name" value="HUPs"/>
    <property type="match status" value="1"/>
</dbReference>
<reference evidence="5 6" key="1">
    <citation type="submission" date="2020-04" db="EMBL/GenBank/DDBJ databases">
        <authorList>
            <person name="Yoon J."/>
        </authorList>
    </citation>
    <scope>NUCLEOTIDE SEQUENCE [LARGE SCALE GENOMIC DNA]</scope>
    <source>
        <strain evidence="5 6">KMU-115</strain>
    </source>
</reference>
<keyword evidence="3" id="KW-0067">ATP-binding</keyword>
<dbReference type="SUPFAM" id="SSF52402">
    <property type="entry name" value="Adenine nucleotide alpha hydrolases-like"/>
    <property type="match status" value="1"/>
</dbReference>
<dbReference type="InterPro" id="IPR014729">
    <property type="entry name" value="Rossmann-like_a/b/a_fold"/>
</dbReference>